<evidence type="ECO:0000259" key="1">
    <source>
        <dbReference type="PROSITE" id="PS50943"/>
    </source>
</evidence>
<dbReference type="InterPro" id="IPR010982">
    <property type="entry name" value="Lambda_DNA-bd_dom_sf"/>
</dbReference>
<name>A0A2D0NCB3_FLAN2</name>
<dbReference type="PROSITE" id="PS50943">
    <property type="entry name" value="HTH_CROC1"/>
    <property type="match status" value="1"/>
</dbReference>
<dbReference type="RefSeq" id="WP_099150126.1">
    <property type="nucleotide sequence ID" value="NZ_PDUD01000018.1"/>
</dbReference>
<dbReference type="AlphaFoldDB" id="A0A2D0NCB3"/>
<feature type="domain" description="HTH cro/C1-type" evidence="1">
    <location>
        <begin position="30"/>
        <end position="75"/>
    </location>
</feature>
<dbReference type="EMBL" id="PDUD01000018">
    <property type="protein sequence ID" value="PHN06142.1"/>
    <property type="molecule type" value="Genomic_DNA"/>
</dbReference>
<dbReference type="Gene3D" id="1.10.260.40">
    <property type="entry name" value="lambda repressor-like DNA-binding domains"/>
    <property type="match status" value="1"/>
</dbReference>
<dbReference type="GO" id="GO:0003677">
    <property type="term" value="F:DNA binding"/>
    <property type="evidence" value="ECO:0007669"/>
    <property type="project" value="InterPro"/>
</dbReference>
<dbReference type="Pfam" id="PF01381">
    <property type="entry name" value="HTH_3"/>
    <property type="match status" value="1"/>
</dbReference>
<dbReference type="OrthoDB" id="796548at2"/>
<accession>A0A2D0NCB3</accession>
<dbReference type="Proteomes" id="UP000223913">
    <property type="component" value="Unassembled WGS sequence"/>
</dbReference>
<reference evidence="2 3" key="1">
    <citation type="submission" date="2017-10" db="EMBL/GenBank/DDBJ databases">
        <title>The draft genome sequence of Lewinella nigricans NBRC 102662.</title>
        <authorList>
            <person name="Wang K."/>
        </authorList>
    </citation>
    <scope>NUCLEOTIDE SEQUENCE [LARGE SCALE GENOMIC DNA]</scope>
    <source>
        <strain evidence="2 3">NBRC 102662</strain>
    </source>
</reference>
<dbReference type="InterPro" id="IPR001387">
    <property type="entry name" value="Cro/C1-type_HTH"/>
</dbReference>
<keyword evidence="3" id="KW-1185">Reference proteome</keyword>
<comment type="caution">
    <text evidence="2">The sequence shown here is derived from an EMBL/GenBank/DDBJ whole genome shotgun (WGS) entry which is preliminary data.</text>
</comment>
<evidence type="ECO:0000313" key="2">
    <source>
        <dbReference type="EMBL" id="PHN06142.1"/>
    </source>
</evidence>
<dbReference type="SUPFAM" id="SSF47413">
    <property type="entry name" value="lambda repressor-like DNA-binding domains"/>
    <property type="match status" value="1"/>
</dbReference>
<evidence type="ECO:0000313" key="3">
    <source>
        <dbReference type="Proteomes" id="UP000223913"/>
    </source>
</evidence>
<gene>
    <name evidence="2" type="ORF">CRP01_11195</name>
</gene>
<proteinExistence type="predicted"/>
<protein>
    <recommendedName>
        <fullName evidence="1">HTH cro/C1-type domain-containing protein</fullName>
    </recommendedName>
</protein>
<sequence length="138" mass="15709">MSTLFTYFFSFTTYMSYSERVKNLVEYEGTQAKFCRKVGLSKQAVNRIINQGSGLNGETIVAIAEAYPNLNLDWFIAGKGEMWKPDVPAQRDVPLTPEDIVAMKDEIIALQKQQIENLKRAILEKAPELGKYLKIENK</sequence>
<dbReference type="CDD" id="cd00093">
    <property type="entry name" value="HTH_XRE"/>
    <property type="match status" value="1"/>
</dbReference>
<organism evidence="2 3">
    <name type="scientific">Flavilitoribacter nigricans (strain ATCC 23147 / DSM 23189 / NBRC 102662 / NCIMB 1420 / SS-2)</name>
    <name type="common">Lewinella nigricans</name>
    <dbReference type="NCBI Taxonomy" id="1122177"/>
    <lineage>
        <taxon>Bacteria</taxon>
        <taxon>Pseudomonadati</taxon>
        <taxon>Bacteroidota</taxon>
        <taxon>Saprospiria</taxon>
        <taxon>Saprospirales</taxon>
        <taxon>Lewinellaceae</taxon>
        <taxon>Flavilitoribacter</taxon>
    </lineage>
</organism>